<feature type="compositionally biased region" description="Basic residues" evidence="1">
    <location>
        <begin position="100"/>
        <end position="110"/>
    </location>
</feature>
<dbReference type="Pfam" id="PF04972">
    <property type="entry name" value="BON"/>
    <property type="match status" value="1"/>
</dbReference>
<evidence type="ECO:0000313" key="3">
    <source>
        <dbReference type="EMBL" id="SNT05056.1"/>
    </source>
</evidence>
<dbReference type="EMBL" id="FZNR01000035">
    <property type="protein sequence ID" value="SNT05056.1"/>
    <property type="molecule type" value="Genomic_DNA"/>
</dbReference>
<dbReference type="AlphaFoldDB" id="A0A239JGA0"/>
<dbReference type="InterPro" id="IPR014004">
    <property type="entry name" value="Transpt-assoc_nodulatn_dom_bac"/>
</dbReference>
<accession>A0A239JGA0</accession>
<gene>
    <name evidence="3" type="ORF">SAMN06264365_13534</name>
</gene>
<sequence>MQGKTSDEARHEIEDMLRGRMWIHPEQVRVVVRGGVVTLTGAVDRRSTAGIVARLTADVPGVSHVVDQVRFDFDDTDLLVRSRVSRTHPFSADSLPPAGIRRRSRKRGRRLPCQEASMR</sequence>
<dbReference type="InterPro" id="IPR007055">
    <property type="entry name" value="BON_dom"/>
</dbReference>
<protein>
    <submittedName>
        <fullName evidence="3">BON domain-containing protein</fullName>
    </submittedName>
</protein>
<evidence type="ECO:0000256" key="1">
    <source>
        <dbReference type="SAM" id="MobiDB-lite"/>
    </source>
</evidence>
<reference evidence="3 4" key="1">
    <citation type="submission" date="2017-06" db="EMBL/GenBank/DDBJ databases">
        <authorList>
            <person name="Kim H.J."/>
            <person name="Triplett B.A."/>
        </authorList>
    </citation>
    <scope>NUCLEOTIDE SEQUENCE [LARGE SCALE GENOMIC DNA]</scope>
    <source>
        <strain evidence="3 4">DSM 43151</strain>
    </source>
</reference>
<proteinExistence type="predicted"/>
<feature type="domain" description="BON" evidence="2">
    <location>
        <begin position="5"/>
        <end position="73"/>
    </location>
</feature>
<keyword evidence="4" id="KW-1185">Reference proteome</keyword>
<evidence type="ECO:0000259" key="2">
    <source>
        <dbReference type="PROSITE" id="PS50914"/>
    </source>
</evidence>
<dbReference type="PROSITE" id="PS50914">
    <property type="entry name" value="BON"/>
    <property type="match status" value="1"/>
</dbReference>
<dbReference type="Gene3D" id="3.30.1340.30">
    <property type="match status" value="1"/>
</dbReference>
<name>A0A239JGA0_9ACTN</name>
<dbReference type="SMART" id="SM00749">
    <property type="entry name" value="BON"/>
    <property type="match status" value="1"/>
</dbReference>
<dbReference type="RefSeq" id="WP_239138895.1">
    <property type="nucleotide sequence ID" value="NZ_BOMU01000125.1"/>
</dbReference>
<dbReference type="Proteomes" id="UP000198415">
    <property type="component" value="Unassembled WGS sequence"/>
</dbReference>
<feature type="region of interest" description="Disordered" evidence="1">
    <location>
        <begin position="86"/>
        <end position="119"/>
    </location>
</feature>
<organism evidence="3 4">
    <name type="scientific">Actinoplanes regularis</name>
    <dbReference type="NCBI Taxonomy" id="52697"/>
    <lineage>
        <taxon>Bacteria</taxon>
        <taxon>Bacillati</taxon>
        <taxon>Actinomycetota</taxon>
        <taxon>Actinomycetes</taxon>
        <taxon>Micromonosporales</taxon>
        <taxon>Micromonosporaceae</taxon>
        <taxon>Actinoplanes</taxon>
    </lineage>
</organism>
<evidence type="ECO:0000313" key="4">
    <source>
        <dbReference type="Proteomes" id="UP000198415"/>
    </source>
</evidence>